<dbReference type="SUPFAM" id="SSF52540">
    <property type="entry name" value="P-loop containing nucleoside triphosphate hydrolases"/>
    <property type="match status" value="2"/>
</dbReference>
<dbReference type="RefSeq" id="WP_052593377.1">
    <property type="nucleotide sequence ID" value="NZ_CP011112.1"/>
</dbReference>
<dbReference type="Proteomes" id="UP000066480">
    <property type="component" value="Chromosome"/>
</dbReference>
<dbReference type="InterPro" id="IPR003593">
    <property type="entry name" value="AAA+_ATPase"/>
</dbReference>
<dbReference type="STRING" id="571913.VV02_17120"/>
<dbReference type="OrthoDB" id="501320at2"/>
<evidence type="ECO:0000256" key="1">
    <source>
        <dbReference type="ARBA" id="ARBA00005417"/>
    </source>
</evidence>
<dbReference type="KEGG" id="lmoi:VV02_17120"/>
<dbReference type="PROSITE" id="PS00211">
    <property type="entry name" value="ABC_TRANSPORTER_1"/>
    <property type="match status" value="1"/>
</dbReference>
<reference evidence="6 7" key="1">
    <citation type="submission" date="2015-03" db="EMBL/GenBank/DDBJ databases">
        <title>Luteipulveratus halotolerans sp. nov., a novel actinobacterium (Dermacoccaceae) from Sarawak, Malaysia.</title>
        <authorList>
            <person name="Juboi H."/>
            <person name="Basik A."/>
            <person name="Shamsul S.S."/>
            <person name="Arnold P."/>
            <person name="Schmitt E.K."/>
            <person name="Sanglier J.-J."/>
            <person name="Yeo T."/>
        </authorList>
    </citation>
    <scope>NUCLEOTIDE SEQUENCE [LARGE SCALE GENOMIC DNA]</scope>
    <source>
        <strain evidence="6 7">MN07-A0370</strain>
    </source>
</reference>
<keyword evidence="4 6" id="KW-0067">ATP-binding</keyword>
<keyword evidence="7" id="KW-1185">Reference proteome</keyword>
<dbReference type="EMBL" id="CP011112">
    <property type="protein sequence ID" value="AKU17174.1"/>
    <property type="molecule type" value="Genomic_DNA"/>
</dbReference>
<keyword evidence="3" id="KW-0547">Nucleotide-binding</keyword>
<dbReference type="PATRIC" id="fig|571913.6.peg.3473"/>
<dbReference type="AlphaFoldDB" id="A0A0K1JKC4"/>
<gene>
    <name evidence="6" type="ORF">VV02_17120</name>
</gene>
<sequence>MIDLYDVRVTYDGAPEPHLSTGRIHVPEGDLVLVVGATGSGKSTLLKSLNGLVPHFTGGLLEGRVVVDGRDTRDHRPRDLADVVGFVGQDPLSGFVTETVEEEIAYGMETLALSSSAMRRRVEESLDVLGVADLRGRPLRELSGGQQQRVAVASVLATGPRVLVLDEPTSSLDPVSAEDVLAAVHRLVHDLGVTVVLAEHRLERVVHHADSVLLVEDGVVSDLLDPGEAMVRSPIAPPVVRLGQRLGWDPLPLSIRDARRRAADLRAVDPGPAAESPSTATPVAVAVRRLHVRRRGVIVLGEVDLDLHSGRVTALMGRNGAGKSTLLSTLAGLLTPTSGSVRLAGDVDPSATKPRDLVRTVGLVPQDAASLLYHDSVERECAAADADFDRPGGTCAALLKRIAPHLLADAHPRDLSEGGRVLLALAVVLTGSPPVVLLDEPTRGLDYTAKARLGEVLQELAHDGHCVLMATHDVEMAADVADDVVLLADGDIIGQGPAREILCESPAFAPQVAKVMHPLPYLTVPEVPIRLAAP</sequence>
<evidence type="ECO:0000256" key="3">
    <source>
        <dbReference type="ARBA" id="ARBA00022741"/>
    </source>
</evidence>
<keyword evidence="2" id="KW-0813">Transport</keyword>
<evidence type="ECO:0000256" key="2">
    <source>
        <dbReference type="ARBA" id="ARBA00022448"/>
    </source>
</evidence>
<comment type="similarity">
    <text evidence="1">Belongs to the ABC transporter superfamily.</text>
</comment>
<dbReference type="InterPro" id="IPR015856">
    <property type="entry name" value="ABC_transpr_CbiO/EcfA_su"/>
</dbReference>
<dbReference type="InterPro" id="IPR017871">
    <property type="entry name" value="ABC_transporter-like_CS"/>
</dbReference>
<organism evidence="6 7">
    <name type="scientific">Luteipulveratus mongoliensis</name>
    <dbReference type="NCBI Taxonomy" id="571913"/>
    <lineage>
        <taxon>Bacteria</taxon>
        <taxon>Bacillati</taxon>
        <taxon>Actinomycetota</taxon>
        <taxon>Actinomycetes</taxon>
        <taxon>Micrococcales</taxon>
        <taxon>Dermacoccaceae</taxon>
        <taxon>Luteipulveratus</taxon>
    </lineage>
</organism>
<dbReference type="PROSITE" id="PS50893">
    <property type="entry name" value="ABC_TRANSPORTER_2"/>
    <property type="match status" value="2"/>
</dbReference>
<evidence type="ECO:0000259" key="5">
    <source>
        <dbReference type="PROSITE" id="PS50893"/>
    </source>
</evidence>
<dbReference type="Gene3D" id="3.40.50.300">
    <property type="entry name" value="P-loop containing nucleotide triphosphate hydrolases"/>
    <property type="match status" value="2"/>
</dbReference>
<dbReference type="PANTHER" id="PTHR43553">
    <property type="entry name" value="HEAVY METAL TRANSPORTER"/>
    <property type="match status" value="1"/>
</dbReference>
<dbReference type="Pfam" id="PF00005">
    <property type="entry name" value="ABC_tran"/>
    <property type="match status" value="2"/>
</dbReference>
<dbReference type="GO" id="GO:0016887">
    <property type="term" value="F:ATP hydrolysis activity"/>
    <property type="evidence" value="ECO:0007669"/>
    <property type="project" value="InterPro"/>
</dbReference>
<dbReference type="CDD" id="cd03225">
    <property type="entry name" value="ABC_cobalt_CbiO_domain1"/>
    <property type="match status" value="1"/>
</dbReference>
<name>A0A0K1JKC4_9MICO</name>
<dbReference type="GO" id="GO:0043190">
    <property type="term" value="C:ATP-binding cassette (ABC) transporter complex"/>
    <property type="evidence" value="ECO:0007669"/>
    <property type="project" value="TreeGrafter"/>
</dbReference>
<evidence type="ECO:0000256" key="4">
    <source>
        <dbReference type="ARBA" id="ARBA00022840"/>
    </source>
</evidence>
<protein>
    <submittedName>
        <fullName evidence="6">Cobalt ABC transporter ATP-binding protein</fullName>
    </submittedName>
</protein>
<feature type="domain" description="ABC transporter" evidence="5">
    <location>
        <begin position="285"/>
        <end position="514"/>
    </location>
</feature>
<feature type="domain" description="ABC transporter" evidence="5">
    <location>
        <begin position="2"/>
        <end position="242"/>
    </location>
</feature>
<dbReference type="InterPro" id="IPR050095">
    <property type="entry name" value="ECF_ABC_transporter_ATP-bd"/>
</dbReference>
<dbReference type="InterPro" id="IPR027417">
    <property type="entry name" value="P-loop_NTPase"/>
</dbReference>
<dbReference type="InterPro" id="IPR003439">
    <property type="entry name" value="ABC_transporter-like_ATP-bd"/>
</dbReference>
<accession>A0A0K1JKC4</accession>
<dbReference type="GO" id="GO:0005524">
    <property type="term" value="F:ATP binding"/>
    <property type="evidence" value="ECO:0007669"/>
    <property type="project" value="UniProtKB-KW"/>
</dbReference>
<proteinExistence type="inferred from homology"/>
<evidence type="ECO:0000313" key="6">
    <source>
        <dbReference type="EMBL" id="AKU17174.1"/>
    </source>
</evidence>
<dbReference type="SMART" id="SM00382">
    <property type="entry name" value="AAA"/>
    <property type="match status" value="2"/>
</dbReference>
<dbReference type="GO" id="GO:0042626">
    <property type="term" value="F:ATPase-coupled transmembrane transporter activity"/>
    <property type="evidence" value="ECO:0007669"/>
    <property type="project" value="TreeGrafter"/>
</dbReference>
<evidence type="ECO:0000313" key="7">
    <source>
        <dbReference type="Proteomes" id="UP000066480"/>
    </source>
</evidence>